<dbReference type="Gene3D" id="3.30.2320.10">
    <property type="entry name" value="hypothetical protein PF0899 domain"/>
    <property type="match status" value="1"/>
</dbReference>
<keyword evidence="2" id="KW-0175">Coiled coil</keyword>
<dbReference type="InterPro" id="IPR054612">
    <property type="entry name" value="Phage_capsid-like_C"/>
</dbReference>
<dbReference type="Proteomes" id="UP000558192">
    <property type="component" value="Unassembled WGS sequence"/>
</dbReference>
<accession>A0A7X5Y7A1</accession>
<dbReference type="NCBIfam" id="TIGR01554">
    <property type="entry name" value="major_cap_HK97"/>
    <property type="match status" value="1"/>
</dbReference>
<dbReference type="RefSeq" id="WP_168069797.1">
    <property type="nucleotide sequence ID" value="NZ_JAATJC010000001.1"/>
</dbReference>
<reference evidence="4 5" key="1">
    <citation type="submission" date="2020-03" db="EMBL/GenBank/DDBJ databases">
        <title>Genomic Encyclopedia of Type Strains, Phase IV (KMG-IV): sequencing the most valuable type-strain genomes for metagenomic binning, comparative biology and taxonomic classification.</title>
        <authorList>
            <person name="Goeker M."/>
        </authorList>
    </citation>
    <scope>NUCLEOTIDE SEQUENCE [LARGE SCALE GENOMIC DNA]</scope>
    <source>
        <strain evidence="4 5">DSM 16846</strain>
    </source>
</reference>
<dbReference type="Gene3D" id="3.30.2400.10">
    <property type="entry name" value="Major capsid protein gp5"/>
    <property type="match status" value="1"/>
</dbReference>
<evidence type="ECO:0000256" key="1">
    <source>
        <dbReference type="ARBA" id="ARBA00004328"/>
    </source>
</evidence>
<proteinExistence type="predicted"/>
<dbReference type="AlphaFoldDB" id="A0A7X5Y7A1"/>
<evidence type="ECO:0000313" key="5">
    <source>
        <dbReference type="Proteomes" id="UP000558192"/>
    </source>
</evidence>
<evidence type="ECO:0000313" key="4">
    <source>
        <dbReference type="EMBL" id="NJC06524.1"/>
    </source>
</evidence>
<keyword evidence="5" id="KW-1185">Reference proteome</keyword>
<evidence type="ECO:0000259" key="3">
    <source>
        <dbReference type="Pfam" id="PF05065"/>
    </source>
</evidence>
<sequence>MKKTLNLGAAPRALCGAVRADATDPKALFDQLNAAVKEMRENNDAALASKVDDVVLTEKVDRINAEISKIEAAMDDALAKIASASLGKAEGPKDAEYTDQFNAYFRRGVSSERLENVKAAATKVDGEGGYLAPIEWDRTVTGRLKQVSVIRQYASVISISGAGFSKVFSDRNVGSGWVGETAARPSTTTPALSSLQFAIGEIYANPAASQGLIDDAEFSVEQWLADEVETEFSRQEGIAFLSGDGTNKPHGLLTYVTGGANAARHPWGAITTTNSGAAAALTGDGLLSLIYALPEEYEANAKLFMNRTTAGAARKLKDGQGNYLWQQAFEAGQPATIAGVPIVHLPAMPAVGASAVAALYGDMAETYQVVDRIGIRVLRDPYTNKPFVHFYTTKRVGGGVKNPDAMKALVIAA</sequence>
<comment type="subcellular location">
    <subcellularLocation>
        <location evidence="1">Virion</location>
    </subcellularLocation>
</comment>
<feature type="coiled-coil region" evidence="2">
    <location>
        <begin position="29"/>
        <end position="80"/>
    </location>
</feature>
<comment type="caution">
    <text evidence="4">The sequence shown here is derived from an EMBL/GenBank/DDBJ whole genome shotgun (WGS) entry which is preliminary data.</text>
</comment>
<organism evidence="4 5">
    <name type="scientific">Sphingomonas kaistensis</name>
    <dbReference type="NCBI Taxonomy" id="298708"/>
    <lineage>
        <taxon>Bacteria</taxon>
        <taxon>Pseudomonadati</taxon>
        <taxon>Pseudomonadota</taxon>
        <taxon>Alphaproteobacteria</taxon>
        <taxon>Sphingomonadales</taxon>
        <taxon>Sphingomonadaceae</taxon>
        <taxon>Sphingomonas</taxon>
    </lineage>
</organism>
<protein>
    <submittedName>
        <fullName evidence="4">HK97 family phage major capsid protein</fullName>
    </submittedName>
</protein>
<feature type="domain" description="Phage capsid-like C-terminal" evidence="3">
    <location>
        <begin position="128"/>
        <end position="410"/>
    </location>
</feature>
<dbReference type="InterPro" id="IPR024455">
    <property type="entry name" value="Phage_capsid"/>
</dbReference>
<evidence type="ECO:0000256" key="2">
    <source>
        <dbReference type="SAM" id="Coils"/>
    </source>
</evidence>
<dbReference type="Pfam" id="PF05065">
    <property type="entry name" value="Phage_capsid"/>
    <property type="match status" value="1"/>
</dbReference>
<dbReference type="EMBL" id="JAATJC010000001">
    <property type="protein sequence ID" value="NJC06524.1"/>
    <property type="molecule type" value="Genomic_DNA"/>
</dbReference>
<name>A0A7X5Y7A1_9SPHN</name>
<gene>
    <name evidence="4" type="ORF">GGQ97_002317</name>
</gene>
<dbReference type="SUPFAM" id="SSF56563">
    <property type="entry name" value="Major capsid protein gp5"/>
    <property type="match status" value="1"/>
</dbReference>